<dbReference type="EC" id="2.6.1.51" evidence="5"/>
<dbReference type="AlphaFoldDB" id="A0A644W3P9"/>
<dbReference type="InterPro" id="IPR024169">
    <property type="entry name" value="SP_NH2Trfase/AEP_transaminase"/>
</dbReference>
<sequence>MQPHLFTPGPVSIPHEIRQRGAAPLVSHRSEPFFSLLEEISARLKRLLRAKEPPVLFPGSGTGALEALAANLIAPGDRVISFSCGAFGDRFREIAGRRGAEVIPADIPWGRGATPDDVKDALARSPDPAVVLFTHNETSTGAVTPLGECIAALPHDGPLVLVDAVSSLGALPCFPEEWGIDGLASCSQKGLLTPPGIAVAALSPRGWARAGSRPCPSYYFDLSLHRRFLEKERPQNPYTPPVTLLCSLAEALRFLEDFGFGKWFRLKARTAETFETACKAMGLPFFVEDPAFRSPAVTAVKVPGGKGKDMKRALEALGVDAAAGQGKEPSLLRVAHYSPGGWPELSLIAGSIYGAGKMCGLDLRPDFSEAAWNCWTREGE</sequence>
<dbReference type="Pfam" id="PF00266">
    <property type="entry name" value="Aminotran_5"/>
    <property type="match status" value="1"/>
</dbReference>
<dbReference type="EMBL" id="VSSQ01000593">
    <property type="protein sequence ID" value="MPL98156.1"/>
    <property type="molecule type" value="Genomic_DNA"/>
</dbReference>
<dbReference type="InterPro" id="IPR015421">
    <property type="entry name" value="PyrdxlP-dep_Trfase_major"/>
</dbReference>
<dbReference type="InterPro" id="IPR015422">
    <property type="entry name" value="PyrdxlP-dep_Trfase_small"/>
</dbReference>
<evidence type="ECO:0000256" key="2">
    <source>
        <dbReference type="ARBA" id="ARBA00009236"/>
    </source>
</evidence>
<keyword evidence="5" id="KW-0032">Aminotransferase</keyword>
<dbReference type="InterPro" id="IPR000192">
    <property type="entry name" value="Aminotrans_V_dom"/>
</dbReference>
<dbReference type="PIRSF" id="PIRSF000524">
    <property type="entry name" value="SPT"/>
    <property type="match status" value="1"/>
</dbReference>
<dbReference type="GO" id="GO:0004760">
    <property type="term" value="F:L-serine-pyruvate transaminase activity"/>
    <property type="evidence" value="ECO:0007669"/>
    <property type="project" value="UniProtKB-EC"/>
</dbReference>
<accession>A0A644W3P9</accession>
<dbReference type="Gene3D" id="3.90.1150.10">
    <property type="entry name" value="Aspartate Aminotransferase, domain 1"/>
    <property type="match status" value="1"/>
</dbReference>
<comment type="cofactor">
    <cofactor evidence="1">
        <name>pyridoxal 5'-phosphate</name>
        <dbReference type="ChEBI" id="CHEBI:597326"/>
    </cofactor>
</comment>
<reference evidence="5" key="1">
    <citation type="submission" date="2019-08" db="EMBL/GenBank/DDBJ databases">
        <authorList>
            <person name="Kucharzyk K."/>
            <person name="Murdoch R.W."/>
            <person name="Higgins S."/>
            <person name="Loffler F."/>
        </authorList>
    </citation>
    <scope>NUCLEOTIDE SEQUENCE</scope>
</reference>
<evidence type="ECO:0000256" key="3">
    <source>
        <dbReference type="ARBA" id="ARBA00022898"/>
    </source>
</evidence>
<dbReference type="PANTHER" id="PTHR21152:SF40">
    <property type="entry name" value="ALANINE--GLYOXYLATE AMINOTRANSFERASE"/>
    <property type="match status" value="1"/>
</dbReference>
<keyword evidence="5" id="KW-0670">Pyruvate</keyword>
<dbReference type="Gene3D" id="3.40.640.10">
    <property type="entry name" value="Type I PLP-dependent aspartate aminotransferase-like (Major domain)"/>
    <property type="match status" value="1"/>
</dbReference>
<feature type="domain" description="Aminotransferase class V" evidence="4">
    <location>
        <begin position="26"/>
        <end position="325"/>
    </location>
</feature>
<dbReference type="SUPFAM" id="SSF53383">
    <property type="entry name" value="PLP-dependent transferases"/>
    <property type="match status" value="1"/>
</dbReference>
<comment type="caution">
    <text evidence="5">The sequence shown here is derived from an EMBL/GenBank/DDBJ whole genome shotgun (WGS) entry which is preliminary data.</text>
</comment>
<organism evidence="5">
    <name type="scientific">bioreactor metagenome</name>
    <dbReference type="NCBI Taxonomy" id="1076179"/>
    <lineage>
        <taxon>unclassified sequences</taxon>
        <taxon>metagenomes</taxon>
        <taxon>ecological metagenomes</taxon>
    </lineage>
</organism>
<protein>
    <submittedName>
        <fullName evidence="5">Serine-pyruvate aminotransferase</fullName>
        <ecNumber evidence="5">2.6.1.51</ecNumber>
    </submittedName>
</protein>
<comment type="similarity">
    <text evidence="2">Belongs to the class-V pyridoxal-phosphate-dependent aminotransferase family.</text>
</comment>
<dbReference type="GO" id="GO:0019265">
    <property type="term" value="P:glycine biosynthetic process, by transamination of glyoxylate"/>
    <property type="evidence" value="ECO:0007669"/>
    <property type="project" value="TreeGrafter"/>
</dbReference>
<name>A0A644W3P9_9ZZZZ</name>
<evidence type="ECO:0000256" key="1">
    <source>
        <dbReference type="ARBA" id="ARBA00001933"/>
    </source>
</evidence>
<dbReference type="InterPro" id="IPR015424">
    <property type="entry name" value="PyrdxlP-dep_Trfase"/>
</dbReference>
<dbReference type="GO" id="GO:0008453">
    <property type="term" value="F:alanine-glyoxylate transaminase activity"/>
    <property type="evidence" value="ECO:0007669"/>
    <property type="project" value="TreeGrafter"/>
</dbReference>
<proteinExistence type="inferred from homology"/>
<evidence type="ECO:0000259" key="4">
    <source>
        <dbReference type="Pfam" id="PF00266"/>
    </source>
</evidence>
<dbReference type="PANTHER" id="PTHR21152">
    <property type="entry name" value="AMINOTRANSFERASE CLASS V"/>
    <property type="match status" value="1"/>
</dbReference>
<keyword evidence="3" id="KW-0663">Pyridoxal phosphate</keyword>
<evidence type="ECO:0000313" key="5">
    <source>
        <dbReference type="EMBL" id="MPL98156.1"/>
    </source>
</evidence>
<dbReference type="GO" id="GO:0005777">
    <property type="term" value="C:peroxisome"/>
    <property type="evidence" value="ECO:0007669"/>
    <property type="project" value="TreeGrafter"/>
</dbReference>
<gene>
    <name evidence="5" type="ORF">SDC9_44356</name>
</gene>
<keyword evidence="5" id="KW-0808">Transferase</keyword>